<dbReference type="EnsemblPlants" id="QL09p046662:mrna">
    <property type="protein sequence ID" value="QL09p046662:mrna"/>
    <property type="gene ID" value="QL09p046662"/>
</dbReference>
<dbReference type="FunCoup" id="A0A7N2ML41">
    <property type="interactions" value="1177"/>
</dbReference>
<dbReference type="RefSeq" id="XP_030933664.1">
    <property type="nucleotide sequence ID" value="XM_031077804.1"/>
</dbReference>
<dbReference type="GO" id="GO:0005524">
    <property type="term" value="F:ATP binding"/>
    <property type="evidence" value="ECO:0007669"/>
    <property type="project" value="UniProtKB-KW"/>
</dbReference>
<dbReference type="Proteomes" id="UP000594261">
    <property type="component" value="Chromosome 9"/>
</dbReference>
<dbReference type="PROSITE" id="PS51194">
    <property type="entry name" value="HELICASE_CTER"/>
    <property type="match status" value="1"/>
</dbReference>
<evidence type="ECO:0000313" key="10">
    <source>
        <dbReference type="EnsemblPlants" id="QL09p046662:mrna"/>
    </source>
</evidence>
<dbReference type="OMA" id="AYPSHIQ"/>
<accession>A0A7N2ML41</accession>
<dbReference type="PROSITE" id="PS51195">
    <property type="entry name" value="Q_MOTIF"/>
    <property type="match status" value="1"/>
</dbReference>
<proteinExistence type="predicted"/>
<dbReference type="PROSITE" id="PS51192">
    <property type="entry name" value="HELICASE_ATP_BIND_1"/>
    <property type="match status" value="1"/>
</dbReference>
<dbReference type="CDD" id="cd18787">
    <property type="entry name" value="SF2_C_DEAD"/>
    <property type="match status" value="1"/>
</dbReference>
<keyword evidence="1" id="KW-0547">Nucleotide-binding</keyword>
<dbReference type="InterPro" id="IPR014014">
    <property type="entry name" value="RNA_helicase_DEAD_Q_motif"/>
</dbReference>
<evidence type="ECO:0000259" key="8">
    <source>
        <dbReference type="PROSITE" id="PS51194"/>
    </source>
</evidence>
<evidence type="ECO:0000259" key="9">
    <source>
        <dbReference type="PROSITE" id="PS51195"/>
    </source>
</evidence>
<protein>
    <recommendedName>
        <fullName evidence="12">DEAD-box ATP-dependent RNA helicase 50</fullName>
    </recommendedName>
</protein>
<dbReference type="GO" id="GO:0016787">
    <property type="term" value="F:hydrolase activity"/>
    <property type="evidence" value="ECO:0007669"/>
    <property type="project" value="UniProtKB-KW"/>
</dbReference>
<evidence type="ECO:0000259" key="7">
    <source>
        <dbReference type="PROSITE" id="PS51192"/>
    </source>
</evidence>
<dbReference type="GO" id="GO:0006968">
    <property type="term" value="P:cellular defense response"/>
    <property type="evidence" value="ECO:0007669"/>
    <property type="project" value="EnsemblPlants"/>
</dbReference>
<dbReference type="InParanoid" id="A0A7N2ML41"/>
<reference evidence="10 11" key="1">
    <citation type="journal article" date="2016" name="G3 (Bethesda)">
        <title>First Draft Assembly and Annotation of the Genome of a California Endemic Oak Quercus lobata Nee (Fagaceae).</title>
        <authorList>
            <person name="Sork V.L."/>
            <person name="Fitz-Gibbon S.T."/>
            <person name="Puiu D."/>
            <person name="Crepeau M."/>
            <person name="Gugger P.F."/>
            <person name="Sherman R."/>
            <person name="Stevens K."/>
            <person name="Langley C.H."/>
            <person name="Pellegrini M."/>
            <person name="Salzberg S.L."/>
        </authorList>
    </citation>
    <scope>NUCLEOTIDE SEQUENCE [LARGE SCALE GENOMIC DNA]</scope>
    <source>
        <strain evidence="10 11">cv. SW786</strain>
    </source>
</reference>
<dbReference type="GeneID" id="115959423"/>
<dbReference type="InterPro" id="IPR027417">
    <property type="entry name" value="P-loop_NTPase"/>
</dbReference>
<dbReference type="PANTHER" id="PTHR47960">
    <property type="entry name" value="DEAD-BOX ATP-DEPENDENT RNA HELICASE 50"/>
    <property type="match status" value="1"/>
</dbReference>
<dbReference type="GO" id="GO:0071446">
    <property type="term" value="P:cellular response to salicylic acid stimulus"/>
    <property type="evidence" value="ECO:0007669"/>
    <property type="project" value="EnsemblPlants"/>
</dbReference>
<feature type="region of interest" description="Disordered" evidence="6">
    <location>
        <begin position="195"/>
        <end position="216"/>
    </location>
</feature>
<dbReference type="EMBL" id="LRBV02000009">
    <property type="status" value="NOT_ANNOTATED_CDS"/>
    <property type="molecule type" value="Genomic_DNA"/>
</dbReference>
<keyword evidence="2" id="KW-0378">Hydrolase</keyword>
<dbReference type="GO" id="GO:0071395">
    <property type="term" value="P:cellular response to jasmonic acid stimulus"/>
    <property type="evidence" value="ECO:0007669"/>
    <property type="project" value="EnsemblPlants"/>
</dbReference>
<dbReference type="SMART" id="SM00490">
    <property type="entry name" value="HELICc"/>
    <property type="match status" value="1"/>
</dbReference>
<evidence type="ECO:0000256" key="6">
    <source>
        <dbReference type="SAM" id="MobiDB-lite"/>
    </source>
</evidence>
<feature type="domain" description="Helicase C-terminal" evidence="8">
    <location>
        <begin position="560"/>
        <end position="710"/>
    </location>
</feature>
<dbReference type="SUPFAM" id="SSF52540">
    <property type="entry name" value="P-loop containing nucleoside triphosphate hydrolases"/>
    <property type="match status" value="1"/>
</dbReference>
<dbReference type="GO" id="GO:0050832">
    <property type="term" value="P:defense response to fungus"/>
    <property type="evidence" value="ECO:0007669"/>
    <property type="project" value="EnsemblPlants"/>
</dbReference>
<sequence length="710" mass="79110">MLLAKAPPTPIPINLSLKTKSRLRELNWKSSHHCNERGVRLVVRARYTRTPMETPGAYQLIDNDTGEKFIVWGGSDDGHPDSPIPSKDILSWQPSITTTTTVIPNNMDDARDSTTSISSNYANEAITTSDSPKASTRGFNGNFGRLKAKRVSALVKNTQMKRDVSKNDYKLFVEDSSYGKSISSHPKLKDIGRKQKENSFRHKERVPRASQSQEVSDIVQITGTAEDFDHSDMIPKHDFEQSLEHPTTPGKPYKSDTKTQISGISVPSSASNFRGWGRGGSTRNFKSEVPDLLKQRWNLSTDSGFFSKKSFRDLGCSEFMIESLRGLRFLRPSHIQAMAFSPIIEGRSCIIADQSGSGKTLAYLAPIIQRLRQEELQELSKSSSKSPRVLIMVPTAELASQVLSNCRSISKSGVPFKSVVATGGFRQRTQLEYLQQGVDVLIATPGRFMFLIKEGFLQLTNLRCAVLDEVDILFNDEDFEVAQKTLINSSPVTTQYLFVTATLPRDIYNELVEIFPDCELIMGPGMHRMSPGLEEVLVDCSGEDGIEKTPETSFLNKKSALLQLLEGSPVSKTIVFCNKIDTCRKVENVLKRFDRRGTRAQVLPFHAAVAQESRLANIKEFTSSQSDEVSQFLICTDRASRGIDFAGVDHVVLFDFPRDPSEYVRRVGRTARGAGGKGKAFIFVVGKQISLARKIMERNQKGHPLHDLPC</sequence>
<feature type="region of interest" description="Disordered" evidence="6">
    <location>
        <begin position="239"/>
        <end position="264"/>
    </location>
</feature>
<organism evidence="10 11">
    <name type="scientific">Quercus lobata</name>
    <name type="common">Valley oak</name>
    <dbReference type="NCBI Taxonomy" id="97700"/>
    <lineage>
        <taxon>Eukaryota</taxon>
        <taxon>Viridiplantae</taxon>
        <taxon>Streptophyta</taxon>
        <taxon>Embryophyta</taxon>
        <taxon>Tracheophyta</taxon>
        <taxon>Spermatophyta</taxon>
        <taxon>Magnoliopsida</taxon>
        <taxon>eudicotyledons</taxon>
        <taxon>Gunneridae</taxon>
        <taxon>Pentapetalae</taxon>
        <taxon>rosids</taxon>
        <taxon>fabids</taxon>
        <taxon>Fagales</taxon>
        <taxon>Fagaceae</taxon>
        <taxon>Quercus</taxon>
    </lineage>
</organism>
<gene>
    <name evidence="10" type="primary">LOC115959423</name>
</gene>
<reference evidence="10" key="2">
    <citation type="submission" date="2021-01" db="UniProtKB">
        <authorList>
            <consortium name="EnsemblPlants"/>
        </authorList>
    </citation>
    <scope>IDENTIFICATION</scope>
</reference>
<keyword evidence="4" id="KW-0067">ATP-binding</keyword>
<dbReference type="Pfam" id="PF00270">
    <property type="entry name" value="DEAD"/>
    <property type="match status" value="1"/>
</dbReference>
<name>A0A7N2ML41_QUELO</name>
<feature type="short sequence motif" description="Q motif" evidence="5">
    <location>
        <begin position="309"/>
        <end position="337"/>
    </location>
</feature>
<dbReference type="InterPro" id="IPR044742">
    <property type="entry name" value="DEAD/DEAH_RhlB"/>
</dbReference>
<dbReference type="Pfam" id="PF00271">
    <property type="entry name" value="Helicase_C"/>
    <property type="match status" value="1"/>
</dbReference>
<dbReference type="SMART" id="SM00487">
    <property type="entry name" value="DEXDc"/>
    <property type="match status" value="1"/>
</dbReference>
<dbReference type="CDD" id="cd00268">
    <property type="entry name" value="DEADc"/>
    <property type="match status" value="1"/>
</dbReference>
<evidence type="ECO:0000313" key="11">
    <source>
        <dbReference type="Proteomes" id="UP000594261"/>
    </source>
</evidence>
<evidence type="ECO:0000256" key="5">
    <source>
        <dbReference type="PROSITE-ProRule" id="PRU00552"/>
    </source>
</evidence>
<dbReference type="InterPro" id="IPR001650">
    <property type="entry name" value="Helicase_C-like"/>
</dbReference>
<dbReference type="AlphaFoldDB" id="A0A7N2ML41"/>
<dbReference type="GO" id="GO:0003724">
    <property type="term" value="F:RNA helicase activity"/>
    <property type="evidence" value="ECO:0007669"/>
    <property type="project" value="EnsemblPlants"/>
</dbReference>
<dbReference type="GO" id="GO:0003729">
    <property type="term" value="F:mRNA binding"/>
    <property type="evidence" value="ECO:0007669"/>
    <property type="project" value="EnsemblPlants"/>
</dbReference>
<evidence type="ECO:0008006" key="12">
    <source>
        <dbReference type="Google" id="ProtNLM"/>
    </source>
</evidence>
<feature type="domain" description="DEAD-box RNA helicase Q" evidence="9">
    <location>
        <begin position="309"/>
        <end position="337"/>
    </location>
</feature>
<dbReference type="GO" id="GO:0071369">
    <property type="term" value="P:cellular response to ethylene stimulus"/>
    <property type="evidence" value="ECO:0007669"/>
    <property type="project" value="EnsemblPlants"/>
</dbReference>
<evidence type="ECO:0000256" key="4">
    <source>
        <dbReference type="ARBA" id="ARBA00022840"/>
    </source>
</evidence>
<keyword evidence="11" id="KW-1185">Reference proteome</keyword>
<dbReference type="Gene3D" id="3.40.50.300">
    <property type="entry name" value="P-loop containing nucleotide triphosphate hydrolases"/>
    <property type="match status" value="2"/>
</dbReference>
<dbReference type="InterPro" id="IPR011545">
    <property type="entry name" value="DEAD/DEAH_box_helicase_dom"/>
</dbReference>
<evidence type="ECO:0000256" key="1">
    <source>
        <dbReference type="ARBA" id="ARBA00022741"/>
    </source>
</evidence>
<dbReference type="Gramene" id="QL09p046662:mrna">
    <property type="protein sequence ID" value="QL09p046662:mrna"/>
    <property type="gene ID" value="QL09p046662"/>
</dbReference>
<evidence type="ECO:0000256" key="3">
    <source>
        <dbReference type="ARBA" id="ARBA00022806"/>
    </source>
</evidence>
<dbReference type="InterPro" id="IPR014001">
    <property type="entry name" value="Helicase_ATP-bd"/>
</dbReference>
<evidence type="ECO:0000256" key="2">
    <source>
        <dbReference type="ARBA" id="ARBA00022801"/>
    </source>
</evidence>
<feature type="domain" description="Helicase ATP-binding" evidence="7">
    <location>
        <begin position="340"/>
        <end position="521"/>
    </location>
</feature>
<keyword evidence="3" id="KW-0347">Helicase</keyword>